<feature type="transmembrane region" description="Helical" evidence="5">
    <location>
        <begin position="155"/>
        <end position="174"/>
    </location>
</feature>
<dbReference type="Proteomes" id="UP000517187">
    <property type="component" value="Unassembled WGS sequence"/>
</dbReference>
<evidence type="ECO:0000313" key="7">
    <source>
        <dbReference type="EMBL" id="MBB6219377.1"/>
    </source>
</evidence>
<dbReference type="Pfam" id="PF07690">
    <property type="entry name" value="MFS_1"/>
    <property type="match status" value="1"/>
</dbReference>
<feature type="transmembrane region" description="Helical" evidence="5">
    <location>
        <begin position="194"/>
        <end position="211"/>
    </location>
</feature>
<feature type="transmembrane region" description="Helical" evidence="5">
    <location>
        <begin position="91"/>
        <end position="108"/>
    </location>
</feature>
<feature type="transmembrane region" description="Helical" evidence="5">
    <location>
        <begin position="266"/>
        <end position="291"/>
    </location>
</feature>
<dbReference type="GO" id="GO:0022857">
    <property type="term" value="F:transmembrane transporter activity"/>
    <property type="evidence" value="ECO:0007669"/>
    <property type="project" value="InterPro"/>
</dbReference>
<dbReference type="Gene3D" id="1.20.1250.20">
    <property type="entry name" value="MFS general substrate transporter like domains"/>
    <property type="match status" value="1"/>
</dbReference>
<comment type="caution">
    <text evidence="7">The sequence shown here is derived from an EMBL/GenBank/DDBJ whole genome shotgun (WGS) entry which is preliminary data.</text>
</comment>
<evidence type="ECO:0000256" key="1">
    <source>
        <dbReference type="ARBA" id="ARBA00022692"/>
    </source>
</evidence>
<proteinExistence type="predicted"/>
<evidence type="ECO:0000259" key="6">
    <source>
        <dbReference type="PROSITE" id="PS50850"/>
    </source>
</evidence>
<dbReference type="PANTHER" id="PTHR23520:SF5">
    <property type="entry name" value="TRANSPORTER, PUTATIVE (AFU_ORTHOLOGUE AFUA_3G04000)-RELATED"/>
    <property type="match status" value="1"/>
</dbReference>
<feature type="region of interest" description="Disordered" evidence="4">
    <location>
        <begin position="1"/>
        <end position="20"/>
    </location>
</feature>
<evidence type="ECO:0000313" key="8">
    <source>
        <dbReference type="Proteomes" id="UP000517187"/>
    </source>
</evidence>
<evidence type="ECO:0000256" key="2">
    <source>
        <dbReference type="ARBA" id="ARBA00022989"/>
    </source>
</evidence>
<evidence type="ECO:0000256" key="4">
    <source>
        <dbReference type="SAM" id="MobiDB-lite"/>
    </source>
</evidence>
<dbReference type="PANTHER" id="PTHR23520">
    <property type="entry name" value="TRANSPORTER, PUTATIVE (AFU_ORTHOLOGUE AFUA_3G04000)-RELATED"/>
    <property type="match status" value="1"/>
</dbReference>
<gene>
    <name evidence="7" type="ORF">GGE66_000321</name>
</gene>
<dbReference type="PROSITE" id="PS50850">
    <property type="entry name" value="MFS"/>
    <property type="match status" value="1"/>
</dbReference>
<organism evidence="7 8">
    <name type="scientific">Rhizobium leguminosarum</name>
    <dbReference type="NCBI Taxonomy" id="384"/>
    <lineage>
        <taxon>Bacteria</taxon>
        <taxon>Pseudomonadati</taxon>
        <taxon>Pseudomonadota</taxon>
        <taxon>Alphaproteobacteria</taxon>
        <taxon>Hyphomicrobiales</taxon>
        <taxon>Rhizobiaceae</taxon>
        <taxon>Rhizobium/Agrobacterium group</taxon>
        <taxon>Rhizobium</taxon>
    </lineage>
</organism>
<sequence>MSTSEGMSDEEVGGHSTRTAPRSRAAAHLFAARALRDFGDGFVAILLPVYLVELGFSPLEVGIIAAASLFGSALLTIAVGFLGARRELRQLLLAAAGLMVATGLFMAMANTYALLLIVALVGTTNPSSGSASVFVPLEHAVLAREVSNADRTKMFARYSLVGALAGAVGALAAATPDFLAVLGLDRLTAIKLMFVAYALAGLVGGLFYARIPRRLRSTAPSDASALGPSRSIVFKLAALFSLDAFAGGFVVQSLLALWLFERFHLSLAAAGLFFFWSGVLSAFSFPVAAWLSRHVGLVNTMVFTHIPSSIALILAAVAPSLPVALGLLLVRSALSQMDVPTRSSYVMAVVTEAERTAAASVTSVPRGLAAAASPALAGALFAASYRAWPLVLCGVLKIVYDLLLLMQFRHLKPPEER</sequence>
<feature type="transmembrane region" description="Helical" evidence="5">
    <location>
        <begin position="62"/>
        <end position="84"/>
    </location>
</feature>
<dbReference type="InterPro" id="IPR020846">
    <property type="entry name" value="MFS_dom"/>
</dbReference>
<feature type="transmembrane region" description="Helical" evidence="5">
    <location>
        <begin position="312"/>
        <end position="334"/>
    </location>
</feature>
<evidence type="ECO:0000256" key="3">
    <source>
        <dbReference type="ARBA" id="ARBA00023136"/>
    </source>
</evidence>
<dbReference type="AlphaFoldDB" id="A0A7W9ZMH4"/>
<keyword evidence="3 5" id="KW-0472">Membrane</keyword>
<feature type="transmembrane region" description="Helical" evidence="5">
    <location>
        <begin position="387"/>
        <end position="408"/>
    </location>
</feature>
<accession>A0A7W9ZMH4</accession>
<feature type="transmembrane region" description="Helical" evidence="5">
    <location>
        <begin position="114"/>
        <end position="135"/>
    </location>
</feature>
<feature type="transmembrane region" description="Helical" evidence="5">
    <location>
        <begin position="232"/>
        <end position="260"/>
    </location>
</feature>
<dbReference type="InterPro" id="IPR036259">
    <property type="entry name" value="MFS_trans_sf"/>
</dbReference>
<feature type="domain" description="Major facilitator superfamily (MFS) profile" evidence="6">
    <location>
        <begin position="25"/>
        <end position="412"/>
    </location>
</feature>
<keyword evidence="2 5" id="KW-1133">Transmembrane helix</keyword>
<keyword evidence="1 5" id="KW-0812">Transmembrane</keyword>
<reference evidence="7 8" key="1">
    <citation type="submission" date="2020-08" db="EMBL/GenBank/DDBJ databases">
        <title>Genomic Encyclopedia of Type Strains, Phase IV (KMG-V): Genome sequencing to study the core and pangenomes of soil and plant-associated prokaryotes.</title>
        <authorList>
            <person name="Whitman W."/>
        </authorList>
    </citation>
    <scope>NUCLEOTIDE SEQUENCE [LARGE SCALE GENOMIC DNA]</scope>
    <source>
        <strain evidence="7 8">SEMIA 4011</strain>
    </source>
</reference>
<protein>
    <submittedName>
        <fullName evidence="7">MFS family permease</fullName>
    </submittedName>
</protein>
<evidence type="ECO:0000256" key="5">
    <source>
        <dbReference type="SAM" id="Phobius"/>
    </source>
</evidence>
<dbReference type="InterPro" id="IPR011701">
    <property type="entry name" value="MFS"/>
</dbReference>
<dbReference type="EMBL" id="JACIIJ010000001">
    <property type="protein sequence ID" value="MBB6219377.1"/>
    <property type="molecule type" value="Genomic_DNA"/>
</dbReference>
<name>A0A7W9ZMH4_RHILE</name>
<dbReference type="SUPFAM" id="SSF103473">
    <property type="entry name" value="MFS general substrate transporter"/>
    <property type="match status" value="1"/>
</dbReference>